<comment type="caution">
    <text evidence="2">The sequence shown here is derived from an EMBL/GenBank/DDBJ whole genome shotgun (WGS) entry which is preliminary data.</text>
</comment>
<gene>
    <name evidence="2" type="ORF">QO011_000095</name>
</gene>
<dbReference type="PANTHER" id="PTHR11647:SF1">
    <property type="entry name" value="COLLAPSIN RESPONSE MEDIATOR PROTEIN"/>
    <property type="match status" value="1"/>
</dbReference>
<keyword evidence="2" id="KW-0560">Oxidoreductase</keyword>
<dbReference type="EC" id="1.2.7.12" evidence="2"/>
<evidence type="ECO:0000313" key="2">
    <source>
        <dbReference type="EMBL" id="MDQ0467100.1"/>
    </source>
</evidence>
<sequence>MLTRIAGGRLVDPVSRREGIGDLWIAGDRIVAAPANAVPDREIDAAGCIVMAGAIDVHSHIAGGNVTLARLLLPELRAGEEAAAPDLPFGTARWSTFETGRLYARMGYTTVIEPALVPTAALATHLELEDIPLIDRGGLAVVGNDDQLLSLLRGRESPAAIRDYVALTLANARGLGLKVINAGGAAAFKENVRRFGLDDTVPSYGLTSRAILTALLDAAEAIGVPHPLHVHANNLGLPGAADTLLETFAAAEGRRIHLAHAQFYSYDRHEAGGFSSAAERVSAALADHPNVTLDVGQVVFGQTCTISLDILRQYAGHKSGRPRKWILVDGDAEGGGIVPYRYNRGNGVNALQFAIGLELFLRAPDPWRVLLTTDHPNGGPFTAYPRLIQLLMDKEERDRVLAGLPAMARERSGLASIEREYTLREVAIMTRAAPARLLGLADRGHLGPGARADIALYEDQPDRAAMFAAAKLVLKDGEIILRDGEPLGWRAGRTLTLQPPVDPAMARRADAYLADRFGTGLAGFAVPQAAFADRAVFEVEPCRT</sequence>
<dbReference type="SUPFAM" id="SSF51338">
    <property type="entry name" value="Composite domain of metallo-dependent hydrolases"/>
    <property type="match status" value="2"/>
</dbReference>
<proteinExistence type="predicted"/>
<dbReference type="InterPro" id="IPR032466">
    <property type="entry name" value="Metal_Hydrolase"/>
</dbReference>
<name>A0ABU0J0G1_9HYPH</name>
<dbReference type="RefSeq" id="WP_307266323.1">
    <property type="nucleotide sequence ID" value="NZ_JAUSVX010000001.1"/>
</dbReference>
<keyword evidence="3" id="KW-1185">Reference proteome</keyword>
<dbReference type="InterPro" id="IPR013108">
    <property type="entry name" value="Amidohydro_3"/>
</dbReference>
<dbReference type="InterPro" id="IPR011059">
    <property type="entry name" value="Metal-dep_hydrolase_composite"/>
</dbReference>
<evidence type="ECO:0000313" key="3">
    <source>
        <dbReference type="Proteomes" id="UP001242480"/>
    </source>
</evidence>
<dbReference type="Gene3D" id="2.30.40.10">
    <property type="entry name" value="Urease, subunit C, domain 1"/>
    <property type="match status" value="1"/>
</dbReference>
<evidence type="ECO:0000259" key="1">
    <source>
        <dbReference type="Pfam" id="PF07969"/>
    </source>
</evidence>
<accession>A0ABU0J0G1</accession>
<dbReference type="EMBL" id="JAUSVX010000001">
    <property type="protein sequence ID" value="MDQ0467100.1"/>
    <property type="molecule type" value="Genomic_DNA"/>
</dbReference>
<dbReference type="SUPFAM" id="SSF51556">
    <property type="entry name" value="Metallo-dependent hydrolases"/>
    <property type="match status" value="1"/>
</dbReference>
<dbReference type="Proteomes" id="UP001242480">
    <property type="component" value="Unassembled WGS sequence"/>
</dbReference>
<dbReference type="InterPro" id="IPR050378">
    <property type="entry name" value="Metallo-dep_Hydrolases_sf"/>
</dbReference>
<dbReference type="Pfam" id="PF07969">
    <property type="entry name" value="Amidohydro_3"/>
    <property type="match status" value="1"/>
</dbReference>
<dbReference type="InterPro" id="IPR012027">
    <property type="entry name" value="Formylmethanofuran_DH_asu"/>
</dbReference>
<feature type="domain" description="Amidohydrolase 3" evidence="1">
    <location>
        <begin position="41"/>
        <end position="480"/>
    </location>
</feature>
<reference evidence="2 3" key="1">
    <citation type="submission" date="2023-07" db="EMBL/GenBank/DDBJ databases">
        <title>Genomic Encyclopedia of Type Strains, Phase IV (KMG-IV): sequencing the most valuable type-strain genomes for metagenomic binning, comparative biology and taxonomic classification.</title>
        <authorList>
            <person name="Goeker M."/>
        </authorList>
    </citation>
    <scope>NUCLEOTIDE SEQUENCE [LARGE SCALE GENOMIC DNA]</scope>
    <source>
        <strain evidence="2 3">DSM 19619</strain>
    </source>
</reference>
<dbReference type="GO" id="GO:0018493">
    <property type="term" value="F:formylmethanofuran dehydrogenase activity"/>
    <property type="evidence" value="ECO:0007669"/>
    <property type="project" value="UniProtKB-EC"/>
</dbReference>
<dbReference type="NCBIfam" id="TIGR03121">
    <property type="entry name" value="one_C_dehyd_A"/>
    <property type="match status" value="1"/>
</dbReference>
<organism evidence="2 3">
    <name type="scientific">Labrys wisconsinensis</name>
    <dbReference type="NCBI Taxonomy" id="425677"/>
    <lineage>
        <taxon>Bacteria</taxon>
        <taxon>Pseudomonadati</taxon>
        <taxon>Pseudomonadota</taxon>
        <taxon>Alphaproteobacteria</taxon>
        <taxon>Hyphomicrobiales</taxon>
        <taxon>Xanthobacteraceae</taxon>
        <taxon>Labrys</taxon>
    </lineage>
</organism>
<dbReference type="PANTHER" id="PTHR11647">
    <property type="entry name" value="HYDRANTOINASE/DIHYDROPYRIMIDINASE FAMILY MEMBER"/>
    <property type="match status" value="1"/>
</dbReference>
<protein>
    <submittedName>
        <fullName evidence="2">Formylmethanofuran dehydrogenase subunit A</fullName>
        <ecNumber evidence="2">1.2.7.12</ecNumber>
    </submittedName>
</protein>